<accession>A0A3M5FKR0</accession>
<dbReference type="PANTHER" id="PTHR36153">
    <property type="entry name" value="INNER MEMBRANE PROTEIN-RELATED"/>
    <property type="match status" value="1"/>
</dbReference>
<sequence length="175" mass="18891">MSDGEGLGMGSGAKAAPLVNPKMVSNIDKASSLGEVIASLSDRNNGFEIMLEPSAYFTDIIFTLDGQEQHYRNGKTSWSRFSWPGTTTAPGARLDVVTLTGERITVFDYTGRWGLLRMNDSARVADLDGIQQRFSWNTAKGPVSLVVRNYGGVKLTDLANVKALSALNATDGRTK</sequence>
<name>A0A3M5FKR0_PSESS</name>
<dbReference type="InterPro" id="IPR053156">
    <property type="entry name" value="T6SS_TssM-like"/>
</dbReference>
<dbReference type="PANTHER" id="PTHR36153:SF1">
    <property type="entry name" value="TYPE VI SECRETION SYSTEM COMPONENT TSSM1"/>
    <property type="match status" value="1"/>
</dbReference>
<dbReference type="Proteomes" id="UP000268887">
    <property type="component" value="Unassembled WGS sequence"/>
</dbReference>
<comment type="caution">
    <text evidence="2">The sequence shown here is derived from an EMBL/GenBank/DDBJ whole genome shotgun (WGS) entry which is preliminary data.</text>
</comment>
<reference evidence="2 3" key="1">
    <citation type="submission" date="2018-08" db="EMBL/GenBank/DDBJ databases">
        <title>Recombination of ecologically and evolutionarily significant loci maintains genetic cohesion in the Pseudomonas syringae species complex.</title>
        <authorList>
            <person name="Dillon M."/>
            <person name="Thakur S."/>
            <person name="Almeida R.N.D."/>
            <person name="Weir B.S."/>
            <person name="Guttman D.S."/>
        </authorList>
    </citation>
    <scope>NUCLEOTIDE SEQUENCE [LARGE SCALE GENOMIC DNA]</scope>
    <source>
        <strain evidence="2 3">ICMP 13927</strain>
    </source>
</reference>
<protein>
    <submittedName>
        <fullName evidence="2">Putative membrane protein</fullName>
    </submittedName>
</protein>
<dbReference type="Pfam" id="PF06744">
    <property type="entry name" value="IcmF_C"/>
    <property type="match status" value="1"/>
</dbReference>
<dbReference type="AlphaFoldDB" id="A0A3M5FKR0"/>
<evidence type="ECO:0000259" key="1">
    <source>
        <dbReference type="Pfam" id="PF06744"/>
    </source>
</evidence>
<dbReference type="EMBL" id="RBSV01000378">
    <property type="protein sequence ID" value="RMS74223.1"/>
    <property type="molecule type" value="Genomic_DNA"/>
</dbReference>
<evidence type="ECO:0000313" key="2">
    <source>
        <dbReference type="EMBL" id="RMS74223.1"/>
    </source>
</evidence>
<evidence type="ECO:0000313" key="3">
    <source>
        <dbReference type="Proteomes" id="UP000268887"/>
    </source>
</evidence>
<gene>
    <name evidence="2" type="ORF">ALP60_101049</name>
</gene>
<organism evidence="2 3">
    <name type="scientific">Pseudomonas savastanoi</name>
    <name type="common">Pseudomonas syringae pv. savastanoi</name>
    <dbReference type="NCBI Taxonomy" id="29438"/>
    <lineage>
        <taxon>Bacteria</taxon>
        <taxon>Pseudomonadati</taxon>
        <taxon>Pseudomonadota</taxon>
        <taxon>Gammaproteobacteria</taxon>
        <taxon>Pseudomonadales</taxon>
        <taxon>Pseudomonadaceae</taxon>
        <taxon>Pseudomonas</taxon>
    </lineage>
</organism>
<proteinExistence type="predicted"/>
<dbReference type="InterPro" id="IPR010623">
    <property type="entry name" value="IcmF_C"/>
</dbReference>
<feature type="domain" description="Type VI secretion system IcmF C-terminal" evidence="1">
    <location>
        <begin position="49"/>
        <end position="147"/>
    </location>
</feature>